<name>A0A9P0QLX1_9ASCO</name>
<accession>A0A9P0QLX1</accession>
<sequence>MRLGSNPKLFGNRKSRARICTVISSCSMLGQTHIRWNVYHFTRHLFCRSLSSLCSSQLAPILLSPGRQSPTAFFHCLCYPSCILGNSCRKIFDATAAASMFALWVRQKDFLASKVASSNSDSGICEANWQLVHQGRRCGT</sequence>
<dbReference type="EMBL" id="CAKXYY010000002">
    <property type="protein sequence ID" value="CAH2351054.1"/>
    <property type="molecule type" value="Genomic_DNA"/>
</dbReference>
<gene>
    <name evidence="1" type="ORF">CLIB1423_02S11210</name>
</gene>
<dbReference type="Proteomes" id="UP000837801">
    <property type="component" value="Unassembled WGS sequence"/>
</dbReference>
<proteinExistence type="predicted"/>
<organism evidence="1 2">
    <name type="scientific">[Candida] railenensis</name>
    <dbReference type="NCBI Taxonomy" id="45579"/>
    <lineage>
        <taxon>Eukaryota</taxon>
        <taxon>Fungi</taxon>
        <taxon>Dikarya</taxon>
        <taxon>Ascomycota</taxon>
        <taxon>Saccharomycotina</taxon>
        <taxon>Pichiomycetes</taxon>
        <taxon>Debaryomycetaceae</taxon>
        <taxon>Kurtzmaniella</taxon>
    </lineage>
</organism>
<protein>
    <submittedName>
        <fullName evidence="1">Uncharacterized protein</fullName>
    </submittedName>
</protein>
<evidence type="ECO:0000313" key="1">
    <source>
        <dbReference type="EMBL" id="CAH2351054.1"/>
    </source>
</evidence>
<keyword evidence="2" id="KW-1185">Reference proteome</keyword>
<comment type="caution">
    <text evidence="1">The sequence shown here is derived from an EMBL/GenBank/DDBJ whole genome shotgun (WGS) entry which is preliminary data.</text>
</comment>
<dbReference type="AlphaFoldDB" id="A0A9P0QLX1"/>
<evidence type="ECO:0000313" key="2">
    <source>
        <dbReference type="Proteomes" id="UP000837801"/>
    </source>
</evidence>
<reference evidence="1" key="1">
    <citation type="submission" date="2022-03" db="EMBL/GenBank/DDBJ databases">
        <authorList>
            <person name="Legras J.-L."/>
            <person name="Devillers H."/>
            <person name="Grondin C."/>
        </authorList>
    </citation>
    <scope>NUCLEOTIDE SEQUENCE</scope>
    <source>
        <strain evidence="1">CLIB 1423</strain>
    </source>
</reference>